<evidence type="ECO:0000313" key="1">
    <source>
        <dbReference type="EMBL" id="KAJ9079783.1"/>
    </source>
</evidence>
<accession>A0ACC2TYN1</accession>
<gene>
    <name evidence="1" type="ORF">DSO57_1031955</name>
</gene>
<name>A0ACC2TYN1_9FUNG</name>
<dbReference type="EMBL" id="QTSX02001655">
    <property type="protein sequence ID" value="KAJ9079783.1"/>
    <property type="molecule type" value="Genomic_DNA"/>
</dbReference>
<proteinExistence type="predicted"/>
<evidence type="ECO:0000313" key="2">
    <source>
        <dbReference type="Proteomes" id="UP001165960"/>
    </source>
</evidence>
<organism evidence="1 2">
    <name type="scientific">Entomophthora muscae</name>
    <dbReference type="NCBI Taxonomy" id="34485"/>
    <lineage>
        <taxon>Eukaryota</taxon>
        <taxon>Fungi</taxon>
        <taxon>Fungi incertae sedis</taxon>
        <taxon>Zoopagomycota</taxon>
        <taxon>Entomophthoromycotina</taxon>
        <taxon>Entomophthoromycetes</taxon>
        <taxon>Entomophthorales</taxon>
        <taxon>Entomophthoraceae</taxon>
        <taxon>Entomophthora</taxon>
    </lineage>
</organism>
<protein>
    <submittedName>
        <fullName evidence="1">Uncharacterized protein</fullName>
    </submittedName>
</protein>
<sequence>MLSKVQSIVGAIILSSAGLMSGAEASLNPSIEQASPDTFGIGRRILSRLGRGRRGHQNGGNDLDFEDDDEEYSRNRRQMGGNWQSGRHGRLHGRFGGNQDFGGDFEGGRSDSNYDY</sequence>
<comment type="caution">
    <text evidence="1">The sequence shown here is derived from an EMBL/GenBank/DDBJ whole genome shotgun (WGS) entry which is preliminary data.</text>
</comment>
<keyword evidence="2" id="KW-1185">Reference proteome</keyword>
<dbReference type="Proteomes" id="UP001165960">
    <property type="component" value="Unassembled WGS sequence"/>
</dbReference>
<reference evidence="1" key="1">
    <citation type="submission" date="2022-04" db="EMBL/GenBank/DDBJ databases">
        <title>Genome of the entomopathogenic fungus Entomophthora muscae.</title>
        <authorList>
            <person name="Elya C."/>
            <person name="Lovett B.R."/>
            <person name="Lee E."/>
            <person name="Macias A.M."/>
            <person name="Hajek A.E."/>
            <person name="De Bivort B.L."/>
            <person name="Kasson M.T."/>
            <person name="De Fine Licht H.H."/>
            <person name="Stajich J.E."/>
        </authorList>
    </citation>
    <scope>NUCLEOTIDE SEQUENCE</scope>
    <source>
        <strain evidence="1">Berkeley</strain>
    </source>
</reference>